<dbReference type="EMBL" id="CABIJS010000322">
    <property type="protein sequence ID" value="VUZ49098.1"/>
    <property type="molecule type" value="Genomic_DNA"/>
</dbReference>
<sequence length="159" mass="18444">MLGLQCILFYIPCVIWQIICYKRTGTDLENLISIANKVSNTIEGDRQSLVKHVAGTMAEMLFQHRDYRVGRVADARRKAFKFCGVFVASKRLGTWLIFTYLFIKCTYLANAIGQLFLMQTFLAFNKSTTNFGYEVAKYMINGKDWDENRVLYILIYDCK</sequence>
<dbReference type="Proteomes" id="UP000274504">
    <property type="component" value="Unassembled WGS sequence"/>
</dbReference>
<dbReference type="PANTHER" id="PTHR11893:SF36">
    <property type="entry name" value="INNEXIN-5"/>
    <property type="match status" value="1"/>
</dbReference>
<dbReference type="Pfam" id="PF00876">
    <property type="entry name" value="Innexin"/>
    <property type="match status" value="1"/>
</dbReference>
<evidence type="ECO:0000256" key="6">
    <source>
        <dbReference type="ARBA" id="ARBA00023065"/>
    </source>
</evidence>
<dbReference type="GO" id="GO:0034220">
    <property type="term" value="P:monoatomic ion transmembrane transport"/>
    <property type="evidence" value="ECO:0007669"/>
    <property type="project" value="UniProtKB-KW"/>
</dbReference>
<keyword evidence="14" id="KW-1185">Reference proteome</keyword>
<reference evidence="11 13" key="2">
    <citation type="submission" date="2018-11" db="EMBL/GenBank/DDBJ databases">
        <authorList>
            <consortium name="Pathogen Informatics"/>
        </authorList>
    </citation>
    <scope>NUCLEOTIDE SEQUENCE [LARGE SCALE GENOMIC DNA]</scope>
</reference>
<reference evidence="12 14" key="3">
    <citation type="submission" date="2019-07" db="EMBL/GenBank/DDBJ databases">
        <authorList>
            <person name="Jastrzebski P J."/>
            <person name="Paukszto L."/>
            <person name="Jastrzebski P J."/>
        </authorList>
    </citation>
    <scope>NUCLEOTIDE SEQUENCE [LARGE SCALE GENOMIC DNA]</scope>
    <source>
        <strain evidence="12 14">WMS-il1</strain>
    </source>
</reference>
<dbReference type="GO" id="GO:0005886">
    <property type="term" value="C:plasma membrane"/>
    <property type="evidence" value="ECO:0007669"/>
    <property type="project" value="UniProtKB-SubCell"/>
</dbReference>
<dbReference type="GO" id="GO:0005921">
    <property type="term" value="C:gap junction"/>
    <property type="evidence" value="ECO:0007669"/>
    <property type="project" value="UniProtKB-UniRule"/>
</dbReference>
<dbReference type="PROSITE" id="PS51013">
    <property type="entry name" value="PANNEXIN"/>
    <property type="match status" value="1"/>
</dbReference>
<keyword evidence="2 9" id="KW-0813">Transport</keyword>
<evidence type="ECO:0000313" key="12">
    <source>
        <dbReference type="EMBL" id="VUZ49098.1"/>
    </source>
</evidence>
<evidence type="ECO:0000256" key="9">
    <source>
        <dbReference type="RuleBase" id="RU010713"/>
    </source>
</evidence>
<feature type="signal peptide" evidence="10">
    <location>
        <begin position="1"/>
        <end position="16"/>
    </location>
</feature>
<evidence type="ECO:0000256" key="7">
    <source>
        <dbReference type="ARBA" id="ARBA00023136"/>
    </source>
</evidence>
<evidence type="ECO:0000313" key="14">
    <source>
        <dbReference type="Proteomes" id="UP000321570"/>
    </source>
</evidence>
<comment type="function">
    <text evidence="9">Structural component of the gap junctions.</text>
</comment>
<evidence type="ECO:0000256" key="3">
    <source>
        <dbReference type="ARBA" id="ARBA00022475"/>
    </source>
</evidence>
<evidence type="ECO:0000256" key="2">
    <source>
        <dbReference type="ARBA" id="ARBA00022448"/>
    </source>
</evidence>
<keyword evidence="6 9" id="KW-0406">Ion transport</keyword>
<dbReference type="WBParaSite" id="HDID_0000635801-mRNA-1">
    <property type="protein sequence ID" value="HDID_0000635801-mRNA-1"/>
    <property type="gene ID" value="HDID_0000635801"/>
</dbReference>
<organism evidence="15">
    <name type="scientific">Hymenolepis diminuta</name>
    <name type="common">Rat tapeworm</name>
    <dbReference type="NCBI Taxonomy" id="6216"/>
    <lineage>
        <taxon>Eukaryota</taxon>
        <taxon>Metazoa</taxon>
        <taxon>Spiralia</taxon>
        <taxon>Lophotrochozoa</taxon>
        <taxon>Platyhelminthes</taxon>
        <taxon>Cestoda</taxon>
        <taxon>Eucestoda</taxon>
        <taxon>Cyclophyllidea</taxon>
        <taxon>Hymenolepididae</taxon>
        <taxon>Hymenolepis</taxon>
    </lineage>
</organism>
<dbReference type="EMBL" id="UYSG01005068">
    <property type="protein sequence ID" value="VDL58674.1"/>
    <property type="molecule type" value="Genomic_DNA"/>
</dbReference>
<evidence type="ECO:0000256" key="5">
    <source>
        <dbReference type="ARBA" id="ARBA00022989"/>
    </source>
</evidence>
<evidence type="ECO:0000256" key="10">
    <source>
        <dbReference type="SAM" id="SignalP"/>
    </source>
</evidence>
<evidence type="ECO:0000313" key="13">
    <source>
        <dbReference type="Proteomes" id="UP000274504"/>
    </source>
</evidence>
<comment type="subcellular location">
    <subcellularLocation>
        <location evidence="1 9">Cell membrane</location>
        <topology evidence="1 9">Multi-pass membrane protein</topology>
    </subcellularLocation>
</comment>
<gene>
    <name evidence="9" type="primary">inx</name>
    <name evidence="11" type="ORF">HDID_LOCUS6356</name>
    <name evidence="12" type="ORF">WMSIL1_LOCUS8363</name>
</gene>
<keyword evidence="8 9" id="KW-0407">Ion channel</keyword>
<keyword evidence="3" id="KW-1003">Cell membrane</keyword>
<keyword evidence="4" id="KW-0812">Transmembrane</keyword>
<accession>A0A0R3SN43</accession>
<dbReference type="STRING" id="6216.A0A0R3SN43"/>
<evidence type="ECO:0000313" key="15">
    <source>
        <dbReference type="WBParaSite" id="HDID_0000635801-mRNA-1"/>
    </source>
</evidence>
<dbReference type="InterPro" id="IPR000990">
    <property type="entry name" value="Innexin"/>
</dbReference>
<keyword evidence="5" id="KW-1133">Transmembrane helix</keyword>
<keyword evidence="7" id="KW-0472">Membrane</keyword>
<reference evidence="15" key="1">
    <citation type="submission" date="2017-02" db="UniProtKB">
        <authorList>
            <consortium name="WormBaseParasite"/>
        </authorList>
    </citation>
    <scope>IDENTIFICATION</scope>
</reference>
<evidence type="ECO:0000256" key="4">
    <source>
        <dbReference type="ARBA" id="ARBA00022692"/>
    </source>
</evidence>
<dbReference type="GO" id="GO:0005243">
    <property type="term" value="F:gap junction channel activity"/>
    <property type="evidence" value="ECO:0007669"/>
    <property type="project" value="TreeGrafter"/>
</dbReference>
<evidence type="ECO:0000256" key="1">
    <source>
        <dbReference type="ARBA" id="ARBA00004651"/>
    </source>
</evidence>
<protein>
    <recommendedName>
        <fullName evidence="9">Innexin</fullName>
    </recommendedName>
</protein>
<evidence type="ECO:0000313" key="11">
    <source>
        <dbReference type="EMBL" id="VDL58674.1"/>
    </source>
</evidence>
<dbReference type="AlphaFoldDB" id="A0A0R3SN43"/>
<name>A0A0R3SN43_HYMDI</name>
<keyword evidence="10" id="KW-0732">Signal</keyword>
<proteinExistence type="inferred from homology"/>
<comment type="similarity">
    <text evidence="9">Belongs to the pannexin family.</text>
</comment>
<evidence type="ECO:0000256" key="8">
    <source>
        <dbReference type="ARBA" id="ARBA00023303"/>
    </source>
</evidence>
<dbReference type="PANTHER" id="PTHR11893">
    <property type="entry name" value="INNEXIN"/>
    <property type="match status" value="1"/>
</dbReference>
<dbReference type="Proteomes" id="UP000321570">
    <property type="component" value="Unassembled WGS sequence"/>
</dbReference>
<feature type="chain" id="PRO_5044546543" description="Innexin" evidence="10">
    <location>
        <begin position="17"/>
        <end position="159"/>
    </location>
</feature>
<dbReference type="OrthoDB" id="5867527at2759"/>